<feature type="compositionally biased region" description="Basic and acidic residues" evidence="1">
    <location>
        <begin position="37"/>
        <end position="47"/>
    </location>
</feature>
<protein>
    <submittedName>
        <fullName evidence="2">Uncharacterized protein</fullName>
    </submittedName>
</protein>
<comment type="caution">
    <text evidence="2">The sequence shown here is derived from an EMBL/GenBank/DDBJ whole genome shotgun (WGS) entry which is preliminary data.</text>
</comment>
<dbReference type="Proteomes" id="UP000070089">
    <property type="component" value="Unassembled WGS sequence"/>
</dbReference>
<evidence type="ECO:0000313" key="3">
    <source>
        <dbReference type="Proteomes" id="UP000070089"/>
    </source>
</evidence>
<sequence length="337" mass="38222">MESSENPVTPAALRRHVSLASQCMPKLRQKTTHLRSTKRELLTDSKGPKGPVHDFNGFLGPSMPQGYEACSEASDNPHTTRRRTQDINALSHALRQCRQKENQFPPIQTDCNLQRNLRLAMEKTEKNEAQEESSDFHHRVTSPNGAFTHFTYLDASEAHRAMANIQGVLATCTSPPSSPHRATSPPFKTRIIREMLPTIPSHQGMAPKADAYKRGYHTAGDYSPSTRRTIDSMDRARCDLILLPTNQKLSIQEITIQTDRYKQIAGRRTFSIQFDTPPESSVEEPYQRRPYLLQRSPAKQRRAPSPAAFNATLEEMQSKKTLSFPWINEKNIQDPFL</sequence>
<dbReference type="OrthoDB" id="10257010at2759"/>
<proteinExistence type="predicted"/>
<reference evidence="2 3" key="1">
    <citation type="journal article" date="2015" name="Mol. Biochem. Parasitol.">
        <title>Identification of polymorphic genes for use in assemblage B genotyping assays through comparative genomics of multiple assemblage B Giardia duodenalis isolates.</title>
        <authorList>
            <person name="Wielinga C."/>
            <person name="Thompson R.C."/>
            <person name="Monis P."/>
            <person name="Ryan U."/>
        </authorList>
    </citation>
    <scope>NUCLEOTIDE SEQUENCE [LARGE SCALE GENOMIC DNA]</scope>
    <source>
        <strain evidence="2 3">BAH15c1</strain>
    </source>
</reference>
<dbReference type="EMBL" id="JXTI01000021">
    <property type="protein sequence ID" value="KWX14829.1"/>
    <property type="molecule type" value="Genomic_DNA"/>
</dbReference>
<dbReference type="AlphaFoldDB" id="A0A132NXM9"/>
<evidence type="ECO:0000256" key="1">
    <source>
        <dbReference type="SAM" id="MobiDB-lite"/>
    </source>
</evidence>
<evidence type="ECO:0000313" key="2">
    <source>
        <dbReference type="EMBL" id="KWX14829.1"/>
    </source>
</evidence>
<organism evidence="2 3">
    <name type="scientific">Giardia duodenalis assemblage B</name>
    <dbReference type="NCBI Taxonomy" id="1394984"/>
    <lineage>
        <taxon>Eukaryota</taxon>
        <taxon>Metamonada</taxon>
        <taxon>Diplomonadida</taxon>
        <taxon>Hexamitidae</taxon>
        <taxon>Giardiinae</taxon>
        <taxon>Giardia</taxon>
    </lineage>
</organism>
<name>A0A132NXM9_GIAIN</name>
<feature type="region of interest" description="Disordered" evidence="1">
    <location>
        <begin position="31"/>
        <end position="82"/>
    </location>
</feature>
<dbReference type="VEuPathDB" id="GiardiaDB:QR46_1123"/>
<gene>
    <name evidence="2" type="ORF">QR46_1123</name>
</gene>
<accession>A0A132NXM9</accession>